<dbReference type="Pfam" id="PF13771">
    <property type="entry name" value="zf-HC5HC2H"/>
    <property type="match status" value="1"/>
</dbReference>
<dbReference type="AlphaFoldDB" id="A0A1I7XTW9"/>
<organism evidence="5 6">
    <name type="scientific">Heterorhabditis bacteriophora</name>
    <name type="common">Entomopathogenic nematode worm</name>
    <dbReference type="NCBI Taxonomy" id="37862"/>
    <lineage>
        <taxon>Eukaryota</taxon>
        <taxon>Metazoa</taxon>
        <taxon>Ecdysozoa</taxon>
        <taxon>Nematoda</taxon>
        <taxon>Chromadorea</taxon>
        <taxon>Rhabditida</taxon>
        <taxon>Rhabditina</taxon>
        <taxon>Rhabditomorpha</taxon>
        <taxon>Strongyloidea</taxon>
        <taxon>Heterorhabditidae</taxon>
        <taxon>Heterorhabditis</taxon>
    </lineage>
</organism>
<sequence>MNRDETYWADVWFHGDCILWAPDVYMKGNSLTNLDSKINQFWKQKCCLCHHEGAAIPVGDKYVHFPCAKKHGYHMNEALFSCHA</sequence>
<dbReference type="InterPro" id="IPR034732">
    <property type="entry name" value="EPHD"/>
</dbReference>
<evidence type="ECO:0000256" key="1">
    <source>
        <dbReference type="ARBA" id="ARBA00022723"/>
    </source>
</evidence>
<proteinExistence type="predicted"/>
<evidence type="ECO:0000313" key="6">
    <source>
        <dbReference type="WBParaSite" id="Hba_21265"/>
    </source>
</evidence>
<dbReference type="GO" id="GO:0008270">
    <property type="term" value="F:zinc ion binding"/>
    <property type="evidence" value="ECO:0007669"/>
    <property type="project" value="UniProtKB-KW"/>
</dbReference>
<reference evidence="6" key="1">
    <citation type="submission" date="2016-11" db="UniProtKB">
        <authorList>
            <consortium name="WormBaseParasite"/>
        </authorList>
    </citation>
    <scope>IDENTIFICATION</scope>
</reference>
<name>A0A1I7XTW9_HETBA</name>
<evidence type="ECO:0000313" key="5">
    <source>
        <dbReference type="Proteomes" id="UP000095283"/>
    </source>
</evidence>
<feature type="domain" description="PHD-type" evidence="4">
    <location>
        <begin position="1"/>
        <end position="84"/>
    </location>
</feature>
<keyword evidence="5" id="KW-1185">Reference proteome</keyword>
<accession>A0A1I7XTW9</accession>
<keyword evidence="3" id="KW-0862">Zinc</keyword>
<dbReference type="InterPro" id="IPR013083">
    <property type="entry name" value="Znf_RING/FYVE/PHD"/>
</dbReference>
<dbReference type="Proteomes" id="UP000095283">
    <property type="component" value="Unplaced"/>
</dbReference>
<evidence type="ECO:0000256" key="2">
    <source>
        <dbReference type="ARBA" id="ARBA00022771"/>
    </source>
</evidence>
<dbReference type="PROSITE" id="PS51805">
    <property type="entry name" value="EPHD"/>
    <property type="match status" value="1"/>
</dbReference>
<keyword evidence="2" id="KW-0863">Zinc-finger</keyword>
<protein>
    <submittedName>
        <fullName evidence="6">PHD-type domain-containing protein</fullName>
    </submittedName>
</protein>
<dbReference type="Gene3D" id="3.30.40.10">
    <property type="entry name" value="Zinc/RING finger domain, C3HC4 (zinc finger)"/>
    <property type="match status" value="1"/>
</dbReference>
<dbReference type="WBParaSite" id="Hba_21265">
    <property type="protein sequence ID" value="Hba_21265"/>
    <property type="gene ID" value="Hba_21265"/>
</dbReference>
<evidence type="ECO:0000256" key="3">
    <source>
        <dbReference type="ARBA" id="ARBA00022833"/>
    </source>
</evidence>
<keyword evidence="1" id="KW-0479">Metal-binding</keyword>
<evidence type="ECO:0000259" key="4">
    <source>
        <dbReference type="PROSITE" id="PS51805"/>
    </source>
</evidence>